<evidence type="ECO:0000256" key="6">
    <source>
        <dbReference type="ARBA" id="ARBA00023136"/>
    </source>
</evidence>
<dbReference type="GO" id="GO:0012505">
    <property type="term" value="C:endomembrane system"/>
    <property type="evidence" value="ECO:0007669"/>
    <property type="project" value="UniProtKB-SubCell"/>
</dbReference>
<evidence type="ECO:0000256" key="4">
    <source>
        <dbReference type="ARBA" id="ARBA00022967"/>
    </source>
</evidence>
<feature type="compositionally biased region" description="Basic and acidic residues" evidence="7">
    <location>
        <begin position="56"/>
        <end position="85"/>
    </location>
</feature>
<protein>
    <submittedName>
        <fullName evidence="9">Na(+)-translocating NADH-quinone reductase subunit D domain protein</fullName>
    </submittedName>
</protein>
<feature type="region of interest" description="Disordered" evidence="7">
    <location>
        <begin position="1"/>
        <end position="183"/>
    </location>
</feature>
<dbReference type="EMBL" id="ACBY02000014">
    <property type="protein sequence ID" value="EFB76979.1"/>
    <property type="molecule type" value="Genomic_DNA"/>
</dbReference>
<feature type="transmembrane region" description="Helical" evidence="8">
    <location>
        <begin position="265"/>
        <end position="282"/>
    </location>
</feature>
<evidence type="ECO:0000256" key="7">
    <source>
        <dbReference type="SAM" id="MobiDB-lite"/>
    </source>
</evidence>
<dbReference type="InterPro" id="IPR003667">
    <property type="entry name" value="NqrDE/RnfAE"/>
</dbReference>
<accession>D1PJN1</accession>
<dbReference type="STRING" id="411471.SUBVAR_04601"/>
<keyword evidence="2" id="KW-0813">Transport</keyword>
<feature type="transmembrane region" description="Helical" evidence="8">
    <location>
        <begin position="232"/>
        <end position="253"/>
    </location>
</feature>
<comment type="caution">
    <text evidence="9">The sequence shown here is derived from an EMBL/GenBank/DDBJ whole genome shotgun (WGS) entry which is preliminary data.</text>
</comment>
<keyword evidence="10" id="KW-1185">Reference proteome</keyword>
<feature type="transmembrane region" description="Helical" evidence="8">
    <location>
        <begin position="327"/>
        <end position="345"/>
    </location>
</feature>
<gene>
    <name evidence="9" type="ORF">SUBVAR_04601</name>
</gene>
<dbReference type="AlphaFoldDB" id="D1PJN1"/>
<dbReference type="Pfam" id="PF02508">
    <property type="entry name" value="Rnf-Nqr"/>
    <property type="match status" value="1"/>
</dbReference>
<keyword evidence="5 8" id="KW-1133">Transmembrane helix</keyword>
<dbReference type="GO" id="GO:0005886">
    <property type="term" value="C:plasma membrane"/>
    <property type="evidence" value="ECO:0007669"/>
    <property type="project" value="TreeGrafter"/>
</dbReference>
<evidence type="ECO:0000256" key="3">
    <source>
        <dbReference type="ARBA" id="ARBA00022692"/>
    </source>
</evidence>
<dbReference type="HOGENOM" id="CLU_679576_0_0_9"/>
<reference evidence="9" key="1">
    <citation type="submission" date="2009-12" db="EMBL/GenBank/DDBJ databases">
        <authorList>
            <person name="Weinstock G."/>
            <person name="Sodergren E."/>
            <person name="Clifton S."/>
            <person name="Fulton L."/>
            <person name="Fulton B."/>
            <person name="Courtney L."/>
            <person name="Fronick C."/>
            <person name="Harrison M."/>
            <person name="Strong C."/>
            <person name="Farmer C."/>
            <person name="Delahaunty K."/>
            <person name="Markovic C."/>
            <person name="Hall O."/>
            <person name="Minx P."/>
            <person name="Tomlinson C."/>
            <person name="Mitreva M."/>
            <person name="Nelson J."/>
            <person name="Hou S."/>
            <person name="Wollam A."/>
            <person name="Pepin K.H."/>
            <person name="Johnson M."/>
            <person name="Bhonagiri V."/>
            <person name="Nash W.E."/>
            <person name="Warren W."/>
            <person name="Chinwalla A."/>
            <person name="Mardis E.R."/>
            <person name="Wilson R.K."/>
        </authorList>
    </citation>
    <scope>NUCLEOTIDE SEQUENCE [LARGE SCALE GENOMIC DNA]</scope>
    <source>
        <strain evidence="9">DSM 15176</strain>
    </source>
</reference>
<proteinExistence type="predicted"/>
<feature type="transmembrane region" description="Helical" evidence="8">
    <location>
        <begin position="206"/>
        <end position="226"/>
    </location>
</feature>
<keyword evidence="3 8" id="KW-0812">Transmembrane</keyword>
<comment type="subcellular location">
    <subcellularLocation>
        <location evidence="1">Endomembrane system</location>
        <topology evidence="1">Multi-pass membrane protein</topology>
    </subcellularLocation>
</comment>
<sequence>MLEKARAMAAQGASRAEIEQAIAQMQGVATANPEPESQPKPEPDARRIIPTSRKRHTDEERKAMLEQMRQERAQREEERREEASRRTQRPAWHFPAPRAAREEPPAATPAEPAETRPDATIRIPAVKPAPQPQPQEQPARVAGPAQPAPEPKAAAQPVKSTEPAAPVAPAAPKEQPQPAPKRHAGLLRSRAEAEAELNEKIRSDHIWLSNPVMVCGLGLAPVVGAALDGERALILCVASLLLITFTRVLAVAVCHLSGNRFRPIIYSYAAALLYIPVYILLYEFFGNSLTALGIYLPILVVEPAIVKRMEFAELEPLRDALRHGFNNGIGMCVALLIVGCLREFLASGTVFGHEVIHMALLPLAAQPAGGFVLVGVIAAVWCAVANAYTDYKREEVHRLYAGRKH</sequence>
<keyword evidence="6 8" id="KW-0472">Membrane</keyword>
<evidence type="ECO:0000313" key="9">
    <source>
        <dbReference type="EMBL" id="EFB76979.1"/>
    </source>
</evidence>
<evidence type="ECO:0000256" key="5">
    <source>
        <dbReference type="ARBA" id="ARBA00022989"/>
    </source>
</evidence>
<evidence type="ECO:0000256" key="8">
    <source>
        <dbReference type="SAM" id="Phobius"/>
    </source>
</evidence>
<evidence type="ECO:0000256" key="1">
    <source>
        <dbReference type="ARBA" id="ARBA00004127"/>
    </source>
</evidence>
<evidence type="ECO:0000313" key="10">
    <source>
        <dbReference type="Proteomes" id="UP000003438"/>
    </source>
</evidence>
<dbReference type="Proteomes" id="UP000003438">
    <property type="component" value="Unassembled WGS sequence"/>
</dbReference>
<feature type="transmembrane region" description="Helical" evidence="8">
    <location>
        <begin position="365"/>
        <end position="388"/>
    </location>
</feature>
<dbReference type="eggNOG" id="COG4660">
    <property type="taxonomic scope" value="Bacteria"/>
</dbReference>
<keyword evidence="4" id="KW-1278">Translocase</keyword>
<evidence type="ECO:0000256" key="2">
    <source>
        <dbReference type="ARBA" id="ARBA00022448"/>
    </source>
</evidence>
<feature type="compositionally biased region" description="Basic and acidic residues" evidence="7">
    <location>
        <begin position="37"/>
        <end position="47"/>
    </location>
</feature>
<dbReference type="PANTHER" id="PTHR30586">
    <property type="entry name" value="ELECTRON TRANSPORT COMPLEX PROTEIN RNFE"/>
    <property type="match status" value="1"/>
</dbReference>
<dbReference type="PANTHER" id="PTHR30586:SF0">
    <property type="entry name" value="ION-TRANSLOCATING OXIDOREDUCTASE COMPLEX SUBUNIT E"/>
    <property type="match status" value="1"/>
</dbReference>
<organism evidence="9 10">
    <name type="scientific">Subdoligranulum variabile DSM 15176</name>
    <dbReference type="NCBI Taxonomy" id="411471"/>
    <lineage>
        <taxon>Bacteria</taxon>
        <taxon>Bacillati</taxon>
        <taxon>Bacillota</taxon>
        <taxon>Clostridia</taxon>
        <taxon>Eubacteriales</taxon>
        <taxon>Oscillospiraceae</taxon>
        <taxon>Subdoligranulum</taxon>
    </lineage>
</organism>
<feature type="compositionally biased region" description="Low complexity" evidence="7">
    <location>
        <begin position="136"/>
        <end position="176"/>
    </location>
</feature>
<name>D1PJN1_9FIRM</name>